<dbReference type="RefSeq" id="WP_109924749.1">
    <property type="nucleotide sequence ID" value="NZ_QGNZ01000001.1"/>
</dbReference>
<reference evidence="6 7" key="1">
    <citation type="submission" date="2018-05" db="EMBL/GenBank/DDBJ databases">
        <title>Pedobacter paludis sp. nov., isolated from wetland soil.</title>
        <authorList>
            <person name="Zhang Y."/>
            <person name="Wang G."/>
        </authorList>
    </citation>
    <scope>NUCLEOTIDE SEQUENCE [LARGE SCALE GENOMIC DNA]</scope>
    <source>
        <strain evidence="6 7">KCTC22721</strain>
    </source>
</reference>
<dbReference type="InterPro" id="IPR015590">
    <property type="entry name" value="Aldehyde_DH_dom"/>
</dbReference>
<feature type="active site" evidence="3">
    <location>
        <position position="246"/>
    </location>
</feature>
<evidence type="ECO:0000256" key="2">
    <source>
        <dbReference type="ARBA" id="ARBA00023002"/>
    </source>
</evidence>
<evidence type="ECO:0000256" key="3">
    <source>
        <dbReference type="PROSITE-ProRule" id="PRU10007"/>
    </source>
</evidence>
<dbReference type="PROSITE" id="PS00687">
    <property type="entry name" value="ALDEHYDE_DEHYDR_GLU"/>
    <property type="match status" value="1"/>
</dbReference>
<name>A0A317EQZ5_9SPHI</name>
<dbReference type="OrthoDB" id="781568at2"/>
<keyword evidence="2 4" id="KW-0560">Oxidoreductase</keyword>
<evidence type="ECO:0000259" key="5">
    <source>
        <dbReference type="Pfam" id="PF00171"/>
    </source>
</evidence>
<evidence type="ECO:0000313" key="6">
    <source>
        <dbReference type="EMBL" id="PWS29320.1"/>
    </source>
</evidence>
<comment type="similarity">
    <text evidence="1 4">Belongs to the aldehyde dehydrogenase family.</text>
</comment>
<protein>
    <submittedName>
        <fullName evidence="6">NAD-dependent succinate-semialdehyde dehydrogenase</fullName>
    </submittedName>
</protein>
<accession>A0A317EQZ5</accession>
<dbReference type="Proteomes" id="UP000245379">
    <property type="component" value="Unassembled WGS sequence"/>
</dbReference>
<dbReference type="PANTHER" id="PTHR43353">
    <property type="entry name" value="SUCCINATE-SEMIALDEHYDE DEHYDROGENASE, MITOCHONDRIAL"/>
    <property type="match status" value="1"/>
</dbReference>
<dbReference type="GO" id="GO:0004777">
    <property type="term" value="F:succinate-semialdehyde dehydrogenase (NAD+) activity"/>
    <property type="evidence" value="ECO:0007669"/>
    <property type="project" value="TreeGrafter"/>
</dbReference>
<dbReference type="InterPro" id="IPR016161">
    <property type="entry name" value="Ald_DH/histidinol_DH"/>
</dbReference>
<gene>
    <name evidence="6" type="ORF">DHW03_05760</name>
</gene>
<evidence type="ECO:0000313" key="7">
    <source>
        <dbReference type="Proteomes" id="UP000245379"/>
    </source>
</evidence>
<dbReference type="InterPro" id="IPR016163">
    <property type="entry name" value="Ald_DH_C"/>
</dbReference>
<dbReference type="Gene3D" id="3.40.605.10">
    <property type="entry name" value="Aldehyde Dehydrogenase, Chain A, domain 1"/>
    <property type="match status" value="1"/>
</dbReference>
<dbReference type="EMBL" id="QGNZ01000001">
    <property type="protein sequence ID" value="PWS29320.1"/>
    <property type="molecule type" value="Genomic_DNA"/>
</dbReference>
<dbReference type="FunFam" id="3.40.605.10:FF:000007">
    <property type="entry name" value="NAD/NADP-dependent betaine aldehyde dehydrogenase"/>
    <property type="match status" value="1"/>
</dbReference>
<comment type="caution">
    <text evidence="6">The sequence shown here is derived from an EMBL/GenBank/DDBJ whole genome shotgun (WGS) entry which is preliminary data.</text>
</comment>
<dbReference type="PANTHER" id="PTHR43353:SF5">
    <property type="entry name" value="SUCCINATE-SEMIALDEHYDE DEHYDROGENASE, MITOCHONDRIAL"/>
    <property type="match status" value="1"/>
</dbReference>
<dbReference type="SUPFAM" id="SSF53720">
    <property type="entry name" value="ALDH-like"/>
    <property type="match status" value="1"/>
</dbReference>
<dbReference type="GO" id="GO:0009450">
    <property type="term" value="P:gamma-aminobutyric acid catabolic process"/>
    <property type="evidence" value="ECO:0007669"/>
    <property type="project" value="TreeGrafter"/>
</dbReference>
<proteinExistence type="inferred from homology"/>
<dbReference type="AlphaFoldDB" id="A0A317EQZ5"/>
<feature type="domain" description="Aldehyde dehydrogenase" evidence="5">
    <location>
        <begin position="10"/>
        <end position="466"/>
    </location>
</feature>
<dbReference type="InterPro" id="IPR016162">
    <property type="entry name" value="Ald_DH_N"/>
</dbReference>
<organism evidence="6 7">
    <name type="scientific">Pedobacter yonginense</name>
    <dbReference type="NCBI Taxonomy" id="651869"/>
    <lineage>
        <taxon>Bacteria</taxon>
        <taxon>Pseudomonadati</taxon>
        <taxon>Bacteroidota</taxon>
        <taxon>Sphingobacteriia</taxon>
        <taxon>Sphingobacteriales</taxon>
        <taxon>Sphingobacteriaceae</taxon>
        <taxon>Pedobacter</taxon>
    </lineage>
</organism>
<dbReference type="Pfam" id="PF00171">
    <property type="entry name" value="Aldedh"/>
    <property type="match status" value="1"/>
</dbReference>
<sequence>MKKQYINGNWVEGIDGNVWDLQSPSTEEILAKVPFGNDKDCKLAIDAAYEAFPTWKKTTPYFRAEILKKAANFIRENVENFAIETAKETGKPMLEARGEWLVSANLFEWYAEEGKRNYGRIIPTNRADKRSSVIYQPVGVVGVITAWNFPAYNPARAVAAALAAGCTVVMRGSEFTAFSSFNMALALHQAGIPNGVYNLINSEPISSGAEMIQNPKLHKISFTGSTRVGKILMDGASKTATKLSLELGGNAPVIIENDVDVATVAKQAVVAKLRNCGQVCVAPQRFYVHTSIFNEFIAVVKEQLAQIQLGVNGNAVDFMGPLINKTQQLNTLSIINKAKEQGATLHYGGQTLEKGFFVQPTLIEAKQEQEFIQTEFFGPIFLAIPFDTQEQVLQWANQTEYGLAAYVFTNHIAKANFYAENLEFGMIGINEWAPHGTELPFSGWKHSGIGHESGSEGLKEYLELKLISYGGF</sequence>
<dbReference type="Gene3D" id="3.40.309.10">
    <property type="entry name" value="Aldehyde Dehydrogenase, Chain A, domain 2"/>
    <property type="match status" value="1"/>
</dbReference>
<evidence type="ECO:0000256" key="4">
    <source>
        <dbReference type="RuleBase" id="RU003345"/>
    </source>
</evidence>
<dbReference type="InterPro" id="IPR050740">
    <property type="entry name" value="Aldehyde_DH_Superfamily"/>
</dbReference>
<dbReference type="InterPro" id="IPR029510">
    <property type="entry name" value="Ald_DH_CS_GLU"/>
</dbReference>
<keyword evidence="7" id="KW-1185">Reference proteome</keyword>
<evidence type="ECO:0000256" key="1">
    <source>
        <dbReference type="ARBA" id="ARBA00009986"/>
    </source>
</evidence>